<dbReference type="KEGG" id="tbi:Tbis_0010"/>
<dbReference type="HOGENOM" id="CLU_038034_2_7_11"/>
<comment type="similarity">
    <text evidence="1">Belongs to the bacterial solute-binding protein 8 family.</text>
</comment>
<dbReference type="Pfam" id="PF01497">
    <property type="entry name" value="Peripla_BP_2"/>
    <property type="match status" value="1"/>
</dbReference>
<dbReference type="Proteomes" id="UP000006640">
    <property type="component" value="Chromosome"/>
</dbReference>
<dbReference type="Gene3D" id="3.40.50.1980">
    <property type="entry name" value="Nitrogenase molybdenum iron protein domain"/>
    <property type="match status" value="2"/>
</dbReference>
<feature type="domain" description="Fe/B12 periplasmic-binding" evidence="3">
    <location>
        <begin position="38"/>
        <end position="280"/>
    </location>
</feature>
<accession>D6Y212</accession>
<dbReference type="SUPFAM" id="SSF53807">
    <property type="entry name" value="Helical backbone' metal receptor"/>
    <property type="match status" value="1"/>
</dbReference>
<sequence length="280" mass="30690">MSTRPAGGRPGLPCSGYGDRVEYDDLGLPVPVPDTVRRVVSLVPSLTEAVAATDESLLAGATNWCTHPPGLDVPRVRGTKNPDLELIRSLRPDIVLANFEENREPDLAALRESGIPVWTTVIRTVDEALRSLDRMLTVACRLPRPAWLDRAAEAWRAPAPAFAPARRAAIVVWRRPWMVVGRDTFTGDVLARLGVTNVFSGHPERYPKMPLDRIRETEPDLVVLPDEPYRFTEDDGPECFPGIPAALVSGRHLSWYGPSLIEAPGLLTGQLRDAKARSAG</sequence>
<dbReference type="InterPro" id="IPR050902">
    <property type="entry name" value="ABC_Transporter_SBP"/>
</dbReference>
<gene>
    <name evidence="4" type="ordered locus">Tbis_0010</name>
</gene>
<protein>
    <submittedName>
        <fullName evidence="4">Putative periplasmic substrate-binding protein</fullName>
    </submittedName>
</protein>
<evidence type="ECO:0000313" key="4">
    <source>
        <dbReference type="EMBL" id="ADG86747.1"/>
    </source>
</evidence>
<dbReference type="PANTHER" id="PTHR30535">
    <property type="entry name" value="VITAMIN B12-BINDING PROTEIN"/>
    <property type="match status" value="1"/>
</dbReference>
<evidence type="ECO:0000256" key="2">
    <source>
        <dbReference type="ARBA" id="ARBA00022729"/>
    </source>
</evidence>
<reference evidence="4 5" key="1">
    <citation type="submission" date="2010-01" db="EMBL/GenBank/DDBJ databases">
        <title>The complete genome of Thermobispora bispora DSM 43833.</title>
        <authorList>
            <consortium name="US DOE Joint Genome Institute (JGI-PGF)"/>
            <person name="Lucas S."/>
            <person name="Copeland A."/>
            <person name="Lapidus A."/>
            <person name="Glavina del Rio T."/>
            <person name="Dalin E."/>
            <person name="Tice H."/>
            <person name="Bruce D."/>
            <person name="Goodwin L."/>
            <person name="Pitluck S."/>
            <person name="Kyrpides N."/>
            <person name="Mavromatis K."/>
            <person name="Ivanova N."/>
            <person name="Mikhailova N."/>
            <person name="Chertkov O."/>
            <person name="Brettin T."/>
            <person name="Detter J.C."/>
            <person name="Han C."/>
            <person name="Larimer F."/>
            <person name="Land M."/>
            <person name="Hauser L."/>
            <person name="Markowitz V."/>
            <person name="Cheng J.-F."/>
            <person name="Hugenholtz P."/>
            <person name="Woyke T."/>
            <person name="Wu D."/>
            <person name="Jando M."/>
            <person name="Schneider S."/>
            <person name="Klenk H.-P."/>
            <person name="Eisen J.A."/>
        </authorList>
    </citation>
    <scope>NUCLEOTIDE SEQUENCE [LARGE SCALE GENOMIC DNA]</scope>
    <source>
        <strain evidence="5">ATCC 19993 / DSM 43833 / CBS 139.67 / JCM 10125 / KCTC 9307 / NBRC 14880 / R51</strain>
    </source>
</reference>
<name>D6Y212_THEBD</name>
<evidence type="ECO:0000259" key="3">
    <source>
        <dbReference type="PROSITE" id="PS50983"/>
    </source>
</evidence>
<proteinExistence type="inferred from homology"/>
<dbReference type="eggNOG" id="COG0614">
    <property type="taxonomic scope" value="Bacteria"/>
</dbReference>
<dbReference type="AlphaFoldDB" id="D6Y212"/>
<dbReference type="EMBL" id="CP001874">
    <property type="protein sequence ID" value="ADG86747.1"/>
    <property type="molecule type" value="Genomic_DNA"/>
</dbReference>
<keyword evidence="2" id="KW-0732">Signal</keyword>
<organism evidence="4 5">
    <name type="scientific">Thermobispora bispora (strain ATCC 19993 / DSM 43833 / CBS 139.67 / JCM 10125 / KCTC 9307 / NBRC 14880 / R51)</name>
    <dbReference type="NCBI Taxonomy" id="469371"/>
    <lineage>
        <taxon>Bacteria</taxon>
        <taxon>Bacillati</taxon>
        <taxon>Actinomycetota</taxon>
        <taxon>Actinomycetes</taxon>
        <taxon>Streptosporangiales</taxon>
        <taxon>Streptosporangiaceae</taxon>
        <taxon>Thermobispora</taxon>
    </lineage>
</organism>
<keyword evidence="5" id="KW-1185">Reference proteome</keyword>
<dbReference type="NCBIfam" id="NF038402">
    <property type="entry name" value="TroA_like"/>
    <property type="match status" value="1"/>
</dbReference>
<dbReference type="PROSITE" id="PS50983">
    <property type="entry name" value="FE_B12_PBP"/>
    <property type="match status" value="1"/>
</dbReference>
<dbReference type="InterPro" id="IPR054828">
    <property type="entry name" value="Vit_B12_bind_prot"/>
</dbReference>
<evidence type="ECO:0000313" key="5">
    <source>
        <dbReference type="Proteomes" id="UP000006640"/>
    </source>
</evidence>
<dbReference type="PANTHER" id="PTHR30535:SF35">
    <property type="entry name" value="PERIPLASMIC BINDING PROTEIN"/>
    <property type="match status" value="1"/>
</dbReference>
<dbReference type="STRING" id="469371.Tbis_0010"/>
<dbReference type="InterPro" id="IPR002491">
    <property type="entry name" value="ABC_transptr_periplasmic_BD"/>
</dbReference>
<evidence type="ECO:0000256" key="1">
    <source>
        <dbReference type="ARBA" id="ARBA00008814"/>
    </source>
</evidence>